<feature type="region of interest" description="Disordered" evidence="1">
    <location>
        <begin position="138"/>
        <end position="192"/>
    </location>
</feature>
<accession>A0A167GZ37</accession>
<evidence type="ECO:0000313" key="2">
    <source>
        <dbReference type="EMBL" id="OAA47281.1"/>
    </source>
</evidence>
<organism evidence="2 3">
    <name type="scientific">Beauveria brongniartii RCEF 3172</name>
    <dbReference type="NCBI Taxonomy" id="1081107"/>
    <lineage>
        <taxon>Eukaryota</taxon>
        <taxon>Fungi</taxon>
        <taxon>Dikarya</taxon>
        <taxon>Ascomycota</taxon>
        <taxon>Pezizomycotina</taxon>
        <taxon>Sordariomycetes</taxon>
        <taxon>Hypocreomycetidae</taxon>
        <taxon>Hypocreales</taxon>
        <taxon>Cordycipitaceae</taxon>
        <taxon>Beauveria</taxon>
        <taxon>Beauveria brongniartii</taxon>
    </lineage>
</organism>
<reference evidence="2 3" key="1">
    <citation type="journal article" date="2016" name="Genome Biol. Evol.">
        <title>Divergent and convergent evolution of fungal pathogenicity.</title>
        <authorList>
            <person name="Shang Y."/>
            <person name="Xiao G."/>
            <person name="Zheng P."/>
            <person name="Cen K."/>
            <person name="Zhan S."/>
            <person name="Wang C."/>
        </authorList>
    </citation>
    <scope>NUCLEOTIDE SEQUENCE [LARGE SCALE GENOMIC DNA]</scope>
    <source>
        <strain evidence="2 3">RCEF 3172</strain>
    </source>
</reference>
<dbReference type="EMBL" id="AZHA01000006">
    <property type="protein sequence ID" value="OAA47281.1"/>
    <property type="molecule type" value="Genomic_DNA"/>
</dbReference>
<proteinExistence type="predicted"/>
<dbReference type="AlphaFoldDB" id="A0A167GZ37"/>
<dbReference type="OrthoDB" id="10418323at2759"/>
<evidence type="ECO:0000256" key="1">
    <source>
        <dbReference type="SAM" id="MobiDB-lite"/>
    </source>
</evidence>
<evidence type="ECO:0000313" key="3">
    <source>
        <dbReference type="Proteomes" id="UP000076863"/>
    </source>
</evidence>
<sequence length="192" mass="21689">MCFQAILYECDHEGRSILECRNRIGLRGLVKALFDLLRPNGEVQLLPCDDVAADSARRGHKCRWCLTQQIPDLLQRERQRLRILSGDFADGFVDPVPVRSLPPRALQRLQSKAAKRDLHALYRRHSLPQYAWAASLEETESEMDSGTRKTGDKGDKGDSEIETFEKSPGERSGKQPRESAGRATNTLRSQSL</sequence>
<feature type="compositionally biased region" description="Basic and acidic residues" evidence="1">
    <location>
        <begin position="145"/>
        <end position="180"/>
    </location>
</feature>
<keyword evidence="3" id="KW-1185">Reference proteome</keyword>
<feature type="compositionally biased region" description="Polar residues" evidence="1">
    <location>
        <begin position="182"/>
        <end position="192"/>
    </location>
</feature>
<comment type="caution">
    <text evidence="2">The sequence shown here is derived from an EMBL/GenBank/DDBJ whole genome shotgun (WGS) entry which is preliminary data.</text>
</comment>
<name>A0A167GZ37_9HYPO</name>
<gene>
    <name evidence="2" type="ORF">BBO_02736</name>
</gene>
<protein>
    <submittedName>
        <fullName evidence="2">Uncharacterized protein</fullName>
    </submittedName>
</protein>
<dbReference type="Proteomes" id="UP000076863">
    <property type="component" value="Unassembled WGS sequence"/>
</dbReference>